<organism evidence="2 3">
    <name type="scientific">Kribbella amoyensis</name>
    <dbReference type="NCBI Taxonomy" id="996641"/>
    <lineage>
        <taxon>Bacteria</taxon>
        <taxon>Bacillati</taxon>
        <taxon>Actinomycetota</taxon>
        <taxon>Actinomycetes</taxon>
        <taxon>Propionibacteriales</taxon>
        <taxon>Kribbellaceae</taxon>
        <taxon>Kribbella</taxon>
    </lineage>
</organism>
<dbReference type="InterPro" id="IPR004360">
    <property type="entry name" value="Glyas_Fos-R_dOase_dom"/>
</dbReference>
<comment type="caution">
    <text evidence="2">The sequence shown here is derived from an EMBL/GenBank/DDBJ whole genome shotgun (WGS) entry which is preliminary data.</text>
</comment>
<dbReference type="RefSeq" id="WP_145802842.1">
    <property type="nucleotide sequence ID" value="NZ_VIVK01000001.1"/>
</dbReference>
<dbReference type="Gene3D" id="3.10.180.10">
    <property type="entry name" value="2,3-Dihydroxybiphenyl 1,2-Dioxygenase, domain 1"/>
    <property type="match status" value="1"/>
</dbReference>
<dbReference type="PROSITE" id="PS51819">
    <property type="entry name" value="VOC"/>
    <property type="match status" value="1"/>
</dbReference>
<keyword evidence="2" id="KW-0223">Dioxygenase</keyword>
<sequence length="128" mass="14225">MSTRVQPQPLLAVHDVEQSSAWYCAVLDATSGHGGPEYERVVVGDEFVLQLHRLEIGHHHGLFADPALPLGNGVAVWFAVDDLDAALSRARRTGAIVQKEIHHNPNAHHDELWLRDPDNYLVVLADRD</sequence>
<dbReference type="Proteomes" id="UP000318380">
    <property type="component" value="Unassembled WGS sequence"/>
</dbReference>
<keyword evidence="2" id="KW-0560">Oxidoreductase</keyword>
<keyword evidence="3" id="KW-1185">Reference proteome</keyword>
<feature type="domain" description="VOC" evidence="1">
    <location>
        <begin position="4"/>
        <end position="127"/>
    </location>
</feature>
<protein>
    <submittedName>
        <fullName evidence="2">Glyoxalase/bleomycin resistance protein/dioxygenase superfamily protein</fullName>
    </submittedName>
</protein>
<dbReference type="AlphaFoldDB" id="A0A561BL71"/>
<dbReference type="OrthoDB" id="9793039at2"/>
<evidence type="ECO:0000259" key="1">
    <source>
        <dbReference type="PROSITE" id="PS51819"/>
    </source>
</evidence>
<evidence type="ECO:0000313" key="2">
    <source>
        <dbReference type="EMBL" id="TWD79588.1"/>
    </source>
</evidence>
<reference evidence="2 3" key="1">
    <citation type="submission" date="2019-06" db="EMBL/GenBank/DDBJ databases">
        <title>Sequencing the genomes of 1000 actinobacteria strains.</title>
        <authorList>
            <person name="Klenk H.-P."/>
        </authorList>
    </citation>
    <scope>NUCLEOTIDE SEQUENCE [LARGE SCALE GENOMIC DNA]</scope>
    <source>
        <strain evidence="2 3">DSM 24683</strain>
    </source>
</reference>
<gene>
    <name evidence="2" type="ORF">FB561_0650</name>
</gene>
<dbReference type="GO" id="GO:0051213">
    <property type="term" value="F:dioxygenase activity"/>
    <property type="evidence" value="ECO:0007669"/>
    <property type="project" value="UniProtKB-KW"/>
</dbReference>
<accession>A0A561BL71</accession>
<dbReference type="InterPro" id="IPR029068">
    <property type="entry name" value="Glyas_Bleomycin-R_OHBP_Dase"/>
</dbReference>
<dbReference type="SUPFAM" id="SSF54593">
    <property type="entry name" value="Glyoxalase/Bleomycin resistance protein/Dihydroxybiphenyl dioxygenase"/>
    <property type="match status" value="1"/>
</dbReference>
<proteinExistence type="predicted"/>
<dbReference type="InterPro" id="IPR037523">
    <property type="entry name" value="VOC_core"/>
</dbReference>
<evidence type="ECO:0000313" key="3">
    <source>
        <dbReference type="Proteomes" id="UP000318380"/>
    </source>
</evidence>
<dbReference type="Pfam" id="PF00903">
    <property type="entry name" value="Glyoxalase"/>
    <property type="match status" value="1"/>
</dbReference>
<name>A0A561BL71_9ACTN</name>
<dbReference type="EMBL" id="VIVK01000001">
    <property type="protein sequence ID" value="TWD79588.1"/>
    <property type="molecule type" value="Genomic_DNA"/>
</dbReference>